<keyword evidence="1 4" id="KW-0378">Hydrolase</keyword>
<organism evidence="4 5">
    <name type="scientific">Brachybacterium vulturis</name>
    <dbReference type="NCBI Taxonomy" id="2017484"/>
    <lineage>
        <taxon>Bacteria</taxon>
        <taxon>Bacillati</taxon>
        <taxon>Actinomycetota</taxon>
        <taxon>Actinomycetes</taxon>
        <taxon>Micrococcales</taxon>
        <taxon>Dermabacteraceae</taxon>
        <taxon>Brachybacterium</taxon>
    </lineage>
</organism>
<dbReference type="SUPFAM" id="SSF53590">
    <property type="entry name" value="Nucleoside hydrolase"/>
    <property type="match status" value="1"/>
</dbReference>
<dbReference type="EMBL" id="CP023563">
    <property type="protein sequence ID" value="ATG53009.1"/>
    <property type="molecule type" value="Genomic_DNA"/>
</dbReference>
<keyword evidence="2" id="KW-0326">Glycosidase</keyword>
<dbReference type="KEGG" id="brz:CFK38_16905"/>
<dbReference type="AlphaFoldDB" id="A0A291GRN1"/>
<accession>A0A291GRN1</accession>
<evidence type="ECO:0000313" key="4">
    <source>
        <dbReference type="EMBL" id="ATG53009.1"/>
    </source>
</evidence>
<dbReference type="GO" id="GO:0005829">
    <property type="term" value="C:cytosol"/>
    <property type="evidence" value="ECO:0007669"/>
    <property type="project" value="TreeGrafter"/>
</dbReference>
<name>A0A291GRN1_9MICO</name>
<evidence type="ECO:0000256" key="2">
    <source>
        <dbReference type="ARBA" id="ARBA00023295"/>
    </source>
</evidence>
<dbReference type="OrthoDB" id="9797882at2"/>
<dbReference type="InterPro" id="IPR001910">
    <property type="entry name" value="Inosine/uridine_hydrolase_dom"/>
</dbReference>
<dbReference type="Proteomes" id="UP000218165">
    <property type="component" value="Chromosome"/>
</dbReference>
<evidence type="ECO:0000259" key="3">
    <source>
        <dbReference type="Pfam" id="PF01156"/>
    </source>
</evidence>
<protein>
    <submittedName>
        <fullName evidence="4">Nucleoside hydrolase</fullName>
    </submittedName>
</protein>
<dbReference type="Gene3D" id="3.90.245.10">
    <property type="entry name" value="Ribonucleoside hydrolase-like"/>
    <property type="match status" value="1"/>
</dbReference>
<dbReference type="PANTHER" id="PTHR12304">
    <property type="entry name" value="INOSINE-URIDINE PREFERRING NUCLEOSIDE HYDROLASE"/>
    <property type="match status" value="1"/>
</dbReference>
<dbReference type="InterPro" id="IPR036452">
    <property type="entry name" value="Ribo_hydro-like"/>
</dbReference>
<feature type="domain" description="Inosine/uridine-preferring nucleoside hydrolase" evidence="3">
    <location>
        <begin position="5"/>
        <end position="280"/>
    </location>
</feature>
<dbReference type="InterPro" id="IPR023186">
    <property type="entry name" value="IUNH"/>
</dbReference>
<dbReference type="GO" id="GO:0008477">
    <property type="term" value="F:purine nucleosidase activity"/>
    <property type="evidence" value="ECO:0007669"/>
    <property type="project" value="TreeGrafter"/>
</dbReference>
<evidence type="ECO:0000313" key="5">
    <source>
        <dbReference type="Proteomes" id="UP000218165"/>
    </source>
</evidence>
<evidence type="ECO:0000256" key="1">
    <source>
        <dbReference type="ARBA" id="ARBA00022801"/>
    </source>
</evidence>
<dbReference type="PANTHER" id="PTHR12304:SF4">
    <property type="entry name" value="URIDINE NUCLEOSIDASE"/>
    <property type="match status" value="1"/>
</dbReference>
<reference evidence="5" key="1">
    <citation type="submission" date="2017-09" db="EMBL/GenBank/DDBJ databases">
        <title>Brachybacterium sp. VM2412.</title>
        <authorList>
            <person name="Tak E.J."/>
            <person name="Bae J.-W."/>
        </authorList>
    </citation>
    <scope>NUCLEOTIDE SEQUENCE [LARGE SCALE GENOMIC DNA]</scope>
    <source>
        <strain evidence="5">VM2412</strain>
    </source>
</reference>
<dbReference type="Pfam" id="PF01156">
    <property type="entry name" value="IU_nuc_hydro"/>
    <property type="match status" value="1"/>
</dbReference>
<dbReference type="GO" id="GO:0006152">
    <property type="term" value="P:purine nucleoside catabolic process"/>
    <property type="evidence" value="ECO:0007669"/>
    <property type="project" value="TreeGrafter"/>
</dbReference>
<sequence>MTTPVILDVDTGIDDAMALMFALRHPEIDVRAITCVAGNTSLDNVVANTLRILDLVGAPQIPVAGGALCPLIESSRDASWVHGATGLGSIVLPASTRTPQPVHAIELMRRTIVEASEPMTLVSLAPMTNLALLLRMHPEVTGNLERIVFMGGSAVGGNASAVAEFNVWHDPEAAHIVLSSGVPLMMYGLDVFDAVEVPAQRVAPLHTMDSEISRTLGALIDHEAVDPASGATHSNRLIGDAGALCAMVAPELFGFERRPVHVELAPGFSRGQTLVDRRAHGGESAIHGAGGGPWPLVDVTLTCGVTEVLDLFFGIILREQNVLRVPVTS</sequence>
<gene>
    <name evidence="4" type="ORF">CFK38_16905</name>
</gene>
<proteinExistence type="predicted"/>
<keyword evidence="5" id="KW-1185">Reference proteome</keyword>